<dbReference type="GO" id="GO:0005886">
    <property type="term" value="C:plasma membrane"/>
    <property type="evidence" value="ECO:0007669"/>
    <property type="project" value="TreeGrafter"/>
</dbReference>
<dbReference type="EMBL" id="HG994587">
    <property type="protein sequence ID" value="CAF3013309.1"/>
    <property type="molecule type" value="Genomic_DNA"/>
</dbReference>
<evidence type="ECO:0000313" key="2">
    <source>
        <dbReference type="Proteomes" id="UP000675881"/>
    </source>
</evidence>
<organism evidence="1 2">
    <name type="scientific">Lepeophtheirus salmonis</name>
    <name type="common">Salmon louse</name>
    <name type="synonym">Caligus salmonis</name>
    <dbReference type="NCBI Taxonomy" id="72036"/>
    <lineage>
        <taxon>Eukaryota</taxon>
        <taxon>Metazoa</taxon>
        <taxon>Ecdysozoa</taxon>
        <taxon>Arthropoda</taxon>
        <taxon>Crustacea</taxon>
        <taxon>Multicrustacea</taxon>
        <taxon>Hexanauplia</taxon>
        <taxon>Copepoda</taxon>
        <taxon>Siphonostomatoida</taxon>
        <taxon>Caligidae</taxon>
        <taxon>Lepeophtheirus</taxon>
    </lineage>
</organism>
<keyword evidence="1" id="KW-0808">Transferase</keyword>
<dbReference type="AlphaFoldDB" id="A0A7R8D672"/>
<keyword evidence="1" id="KW-0012">Acyltransferase</keyword>
<name>A0A7R8D672_LEPSM</name>
<sequence length="186" mass="21279">MANSIRKASCRTYAIQALNWLLRSVSQPDCLHDLLWFFVASLENSQVEANNSNNDHYVRKQRRQNQQKLMANGQQFPLNENVAQMNNYFTPQFSGLNEHPSSDIVTGGEAIQPLPSTLYSLLQTISDLMLLLPLGSPLLQIAVTCWAIKFKPSDHQFLHHLMFSLQFQKYSRDLRSSIQMLLLTTP</sequence>
<dbReference type="PANTHER" id="PTHR45943">
    <property type="entry name" value="E3 UBIQUITIN-PROTEIN LIGASE MYCBP2"/>
    <property type="match status" value="1"/>
</dbReference>
<dbReference type="GO" id="GO:0008582">
    <property type="term" value="P:regulation of synaptic assembly at neuromuscular junction"/>
    <property type="evidence" value="ECO:0007669"/>
    <property type="project" value="TreeGrafter"/>
</dbReference>
<protein>
    <submittedName>
        <fullName evidence="1">MYCBP2</fullName>
        <ecNumber evidence="1">2.3.2.33</ecNumber>
    </submittedName>
</protein>
<reference evidence="1" key="1">
    <citation type="submission" date="2021-02" db="EMBL/GenBank/DDBJ databases">
        <authorList>
            <person name="Bekaert M."/>
        </authorList>
    </citation>
    <scope>NUCLEOTIDE SEQUENCE</scope>
    <source>
        <strain evidence="1">IoA-00</strain>
    </source>
</reference>
<accession>A0A7R8D672</accession>
<keyword evidence="2" id="KW-1185">Reference proteome</keyword>
<proteinExistence type="predicted"/>
<evidence type="ECO:0000313" key="1">
    <source>
        <dbReference type="EMBL" id="CAF3013309.1"/>
    </source>
</evidence>
<gene>
    <name evidence="1" type="ORF">LSAA_13560</name>
</gene>
<dbReference type="EC" id="2.3.2.33" evidence="1"/>
<dbReference type="PANTHER" id="PTHR45943:SF1">
    <property type="entry name" value="E3 UBIQUITIN-PROTEIN LIGASE MYCBP2"/>
    <property type="match status" value="1"/>
</dbReference>
<dbReference type="Proteomes" id="UP000675881">
    <property type="component" value="Chromosome 8"/>
</dbReference>
<dbReference type="GO" id="GO:0005634">
    <property type="term" value="C:nucleus"/>
    <property type="evidence" value="ECO:0007669"/>
    <property type="project" value="TreeGrafter"/>
</dbReference>
<dbReference type="GO" id="GO:0061630">
    <property type="term" value="F:ubiquitin protein ligase activity"/>
    <property type="evidence" value="ECO:0007669"/>
    <property type="project" value="UniProtKB-EC"/>
</dbReference>
<dbReference type="OrthoDB" id="6050183at2759"/>
<dbReference type="GO" id="GO:0007411">
    <property type="term" value="P:axon guidance"/>
    <property type="evidence" value="ECO:0007669"/>
    <property type="project" value="TreeGrafter"/>
</dbReference>